<reference evidence="1 2" key="1">
    <citation type="submission" date="2018-11" db="EMBL/GenBank/DDBJ databases">
        <authorList>
            <consortium name="Pathogen Informatics"/>
        </authorList>
    </citation>
    <scope>NUCLEOTIDE SEQUENCE [LARGE SCALE GENOMIC DNA]</scope>
</reference>
<name>A0A3P6Q5G2_CYLGO</name>
<evidence type="ECO:0000313" key="2">
    <source>
        <dbReference type="Proteomes" id="UP000271889"/>
    </source>
</evidence>
<dbReference type="AlphaFoldDB" id="A0A3P6Q5G2"/>
<proteinExistence type="predicted"/>
<dbReference type="Proteomes" id="UP000271889">
    <property type="component" value="Unassembled WGS sequence"/>
</dbReference>
<protein>
    <submittedName>
        <fullName evidence="1">Uncharacterized protein</fullName>
    </submittedName>
</protein>
<sequence length="100" mass="11060">MCDLSYAIPRHGLAVTQQPQQPGYAITQGSEVFDGRNTNASMNNHERSYIQRGDLIKGETGILHVEGKEMDGQTSKRVQYSGTLISPLGMDTVLGYRLNF</sequence>
<accession>A0A3P6Q5G2</accession>
<gene>
    <name evidence="1" type="ORF">CGOC_LOCUS876</name>
</gene>
<dbReference type="EMBL" id="UYRV01001380">
    <property type="protein sequence ID" value="VDK46836.1"/>
    <property type="molecule type" value="Genomic_DNA"/>
</dbReference>
<keyword evidence="2" id="KW-1185">Reference proteome</keyword>
<evidence type="ECO:0000313" key="1">
    <source>
        <dbReference type="EMBL" id="VDK46836.1"/>
    </source>
</evidence>
<organism evidence="1 2">
    <name type="scientific">Cylicostephanus goldi</name>
    <name type="common">Nematode worm</name>
    <dbReference type="NCBI Taxonomy" id="71465"/>
    <lineage>
        <taxon>Eukaryota</taxon>
        <taxon>Metazoa</taxon>
        <taxon>Ecdysozoa</taxon>
        <taxon>Nematoda</taxon>
        <taxon>Chromadorea</taxon>
        <taxon>Rhabditida</taxon>
        <taxon>Rhabditina</taxon>
        <taxon>Rhabditomorpha</taxon>
        <taxon>Strongyloidea</taxon>
        <taxon>Strongylidae</taxon>
        <taxon>Cylicostephanus</taxon>
    </lineage>
</organism>